<evidence type="ECO:0000256" key="1">
    <source>
        <dbReference type="SAM" id="SignalP"/>
    </source>
</evidence>
<proteinExistence type="predicted"/>
<organism evidence="2">
    <name type="scientific">Entomoneis paludosa</name>
    <dbReference type="NCBI Taxonomy" id="265537"/>
    <lineage>
        <taxon>Eukaryota</taxon>
        <taxon>Sar</taxon>
        <taxon>Stramenopiles</taxon>
        <taxon>Ochrophyta</taxon>
        <taxon>Bacillariophyta</taxon>
        <taxon>Bacillariophyceae</taxon>
        <taxon>Bacillariophycidae</taxon>
        <taxon>Entomoneidaceae</taxon>
        <taxon>Entomoneis</taxon>
    </lineage>
</organism>
<evidence type="ECO:0008006" key="3">
    <source>
        <dbReference type="Google" id="ProtNLM"/>
    </source>
</evidence>
<reference evidence="2" key="1">
    <citation type="submission" date="2021-01" db="EMBL/GenBank/DDBJ databases">
        <authorList>
            <person name="Corre E."/>
            <person name="Pelletier E."/>
            <person name="Niang G."/>
            <person name="Scheremetjew M."/>
            <person name="Finn R."/>
            <person name="Kale V."/>
            <person name="Holt S."/>
            <person name="Cochrane G."/>
            <person name="Meng A."/>
            <person name="Brown T."/>
            <person name="Cohen L."/>
        </authorList>
    </citation>
    <scope>NUCLEOTIDE SEQUENCE</scope>
    <source>
        <strain evidence="2">CCMP125</strain>
    </source>
</reference>
<dbReference type="EMBL" id="HBHT01030000">
    <property type="protein sequence ID" value="CAD9981616.1"/>
    <property type="molecule type" value="Transcribed_RNA"/>
</dbReference>
<dbReference type="AlphaFoldDB" id="A0A7S3DTZ9"/>
<accession>A0A7S3DTZ9</accession>
<sequence length="406" mass="45961">MMRIYLVVLVTALLSTRNAVASSMNDTTNTTTTIERKAKEGFALKRDCIWNRPVNCSPKDSLSSSFQIDLHVIKGDSYWEKENGFPPELKQAARVAANTWLRVIRGRHGGRRARPSDMMDLREACGIGDGELTKVGDLVICLELVVDVSSDEDFLARVLLPSSRQEPFPRAVTLEINSVHAGRFYQCDWNNVMLHEVAHALGFGIPVFSALDLAYSSSNGLTTFTGKNAKHEWEAMGGSKNRNRYPLLSEKDGSHWPKTCFLSPEIMKPYLRKAQPKVIFGHDTRQPMSRLTLAVFQDLGYDVDMNCADRGINITEIADDRCAAGGRGRRFRKFKSTKKTKHYSPGAKVWSLFQKRAQIVRYRVLQDLATCRKQIRRYGQALKKICQQVTKKRWFPKCAQEVPQAL</sequence>
<evidence type="ECO:0000313" key="2">
    <source>
        <dbReference type="EMBL" id="CAD9981616.1"/>
    </source>
</evidence>
<dbReference type="Gene3D" id="3.90.132.10">
    <property type="entry name" value="Leishmanolysin , domain 2"/>
    <property type="match status" value="1"/>
</dbReference>
<protein>
    <recommendedName>
        <fullName evidence="3">Leishmanolysin-like peptidase</fullName>
    </recommendedName>
</protein>
<feature type="signal peptide" evidence="1">
    <location>
        <begin position="1"/>
        <end position="21"/>
    </location>
</feature>
<keyword evidence="1" id="KW-0732">Signal</keyword>
<name>A0A7S3DTZ9_9STRA</name>
<gene>
    <name evidence="2" type="ORF">APAL1065_LOCUS20139</name>
</gene>
<dbReference type="SUPFAM" id="SSF55486">
    <property type="entry name" value="Metalloproteases ('zincins'), catalytic domain"/>
    <property type="match status" value="1"/>
</dbReference>
<feature type="chain" id="PRO_5030556780" description="Leishmanolysin-like peptidase" evidence="1">
    <location>
        <begin position="22"/>
        <end position="406"/>
    </location>
</feature>